<evidence type="ECO:0000256" key="5">
    <source>
        <dbReference type="ARBA" id="ARBA00022982"/>
    </source>
</evidence>
<keyword evidence="4" id="KW-0574">Periplasm</keyword>
<evidence type="ECO:0000256" key="3">
    <source>
        <dbReference type="ARBA" id="ARBA00022723"/>
    </source>
</evidence>
<organism evidence="9 10">
    <name type="scientific">Denitratisoma oestradiolicum</name>
    <dbReference type="NCBI Taxonomy" id="311182"/>
    <lineage>
        <taxon>Bacteria</taxon>
        <taxon>Pseudomonadati</taxon>
        <taxon>Pseudomonadota</taxon>
        <taxon>Betaproteobacteria</taxon>
        <taxon>Nitrosomonadales</taxon>
        <taxon>Sterolibacteriaceae</taxon>
        <taxon>Denitratisoma</taxon>
    </lineage>
</organism>
<evidence type="ECO:0000256" key="6">
    <source>
        <dbReference type="ARBA" id="ARBA00023008"/>
    </source>
</evidence>
<keyword evidence="2" id="KW-0813">Transport</keyword>
<dbReference type="Gene3D" id="2.60.40.420">
    <property type="entry name" value="Cupredoxins - blue copper proteins"/>
    <property type="match status" value="1"/>
</dbReference>
<evidence type="ECO:0000256" key="2">
    <source>
        <dbReference type="ARBA" id="ARBA00022448"/>
    </source>
</evidence>
<dbReference type="PROSITE" id="PS00196">
    <property type="entry name" value="COPPER_BLUE"/>
    <property type="match status" value="1"/>
</dbReference>
<dbReference type="SUPFAM" id="SSF49503">
    <property type="entry name" value="Cupredoxins"/>
    <property type="match status" value="1"/>
</dbReference>
<dbReference type="InterPro" id="IPR002386">
    <property type="entry name" value="Amicyanin/Pseudoazurin"/>
</dbReference>
<dbReference type="GO" id="GO:0005507">
    <property type="term" value="F:copper ion binding"/>
    <property type="evidence" value="ECO:0007669"/>
    <property type="project" value="InterPro"/>
</dbReference>
<comment type="cofactor">
    <cofactor evidence="7">
        <name>Cu cation</name>
        <dbReference type="ChEBI" id="CHEBI:23378"/>
    </cofactor>
    <text evidence="7">Binds 1 copper ion per subunit.</text>
</comment>
<evidence type="ECO:0000259" key="8">
    <source>
        <dbReference type="Pfam" id="PF00127"/>
    </source>
</evidence>
<evidence type="ECO:0000256" key="1">
    <source>
        <dbReference type="ARBA" id="ARBA00004418"/>
    </source>
</evidence>
<dbReference type="PANTHER" id="PTHR36507:SF1">
    <property type="entry name" value="BLL1555 PROTEIN"/>
    <property type="match status" value="1"/>
</dbReference>
<dbReference type="GO" id="GO:0009055">
    <property type="term" value="F:electron transfer activity"/>
    <property type="evidence" value="ECO:0007669"/>
    <property type="project" value="InterPro"/>
</dbReference>
<keyword evidence="3 7" id="KW-0479">Metal-binding</keyword>
<dbReference type="AlphaFoldDB" id="A0A6S6XPD1"/>
<dbReference type="PRINTS" id="PR00155">
    <property type="entry name" value="AMICYANIN"/>
</dbReference>
<keyword evidence="6 7" id="KW-0186">Copper</keyword>
<dbReference type="InterPro" id="IPR008972">
    <property type="entry name" value="Cupredoxin"/>
</dbReference>
<evidence type="ECO:0000256" key="7">
    <source>
        <dbReference type="PIRSR" id="PIRSR602386-1"/>
    </source>
</evidence>
<keyword evidence="5" id="KW-0249">Electron transport</keyword>
<dbReference type="OrthoDB" id="9757546at2"/>
<feature type="domain" description="Blue (type 1) copper" evidence="8">
    <location>
        <begin position="22"/>
        <end position="102"/>
    </location>
</feature>
<keyword evidence="10" id="KW-1185">Reference proteome</keyword>
<sequence>MLKPFYLALALATASLRVLAAEVEIGIADYRFDHPIVKIAPGDTVRWVNKEKRTSHSVFFFAESLESERLFPGETWSRRFDVPGIYPYRCGPHPEMQGEVMVAPVESSEQAQPAQ</sequence>
<dbReference type="KEGG" id="doe:DENOEST_0666"/>
<dbReference type="PANTHER" id="PTHR36507">
    <property type="entry name" value="BLL1555 PROTEIN"/>
    <property type="match status" value="1"/>
</dbReference>
<evidence type="ECO:0000256" key="4">
    <source>
        <dbReference type="ARBA" id="ARBA00022764"/>
    </source>
</evidence>
<dbReference type="InterPro" id="IPR028871">
    <property type="entry name" value="BlueCu_1_BS"/>
</dbReference>
<name>A0A6S6XPD1_9PROT</name>
<dbReference type="EMBL" id="LR778301">
    <property type="protein sequence ID" value="CAB1367831.1"/>
    <property type="molecule type" value="Genomic_DNA"/>
</dbReference>
<dbReference type="Pfam" id="PF00127">
    <property type="entry name" value="Copper-bind"/>
    <property type="match status" value="1"/>
</dbReference>
<accession>A0A6S6XPD1</accession>
<dbReference type="RefSeq" id="WP_145769961.1">
    <property type="nucleotide sequence ID" value="NZ_LR778301.1"/>
</dbReference>
<feature type="binding site" evidence="7">
    <location>
        <position position="93"/>
    </location>
    <ligand>
        <name>Cu cation</name>
        <dbReference type="ChEBI" id="CHEBI:23378"/>
    </ligand>
</feature>
<protein>
    <submittedName>
        <fullName evidence="9">Plastocyanin</fullName>
    </submittedName>
</protein>
<evidence type="ECO:0000313" key="10">
    <source>
        <dbReference type="Proteomes" id="UP000515733"/>
    </source>
</evidence>
<feature type="binding site" evidence="7">
    <location>
        <position position="90"/>
    </location>
    <ligand>
        <name>Cu cation</name>
        <dbReference type="ChEBI" id="CHEBI:23378"/>
    </ligand>
</feature>
<dbReference type="GO" id="GO:0042597">
    <property type="term" value="C:periplasmic space"/>
    <property type="evidence" value="ECO:0007669"/>
    <property type="project" value="UniProtKB-SubCell"/>
</dbReference>
<reference evidence="9 10" key="1">
    <citation type="submission" date="2020-03" db="EMBL/GenBank/DDBJ databases">
        <authorList>
            <consortium name="Genoscope - CEA"/>
            <person name="William W."/>
        </authorList>
    </citation>
    <scope>NUCLEOTIDE SEQUENCE [LARGE SCALE GENOMIC DNA]</scope>
    <source>
        <strain evidence="10">DSM 16959</strain>
    </source>
</reference>
<feature type="binding site" evidence="7">
    <location>
        <position position="56"/>
    </location>
    <ligand>
        <name>Cu cation</name>
        <dbReference type="ChEBI" id="CHEBI:23378"/>
    </ligand>
</feature>
<dbReference type="InterPro" id="IPR052721">
    <property type="entry name" value="ET_Amicyanin"/>
</dbReference>
<comment type="subcellular location">
    <subcellularLocation>
        <location evidence="1">Periplasm</location>
    </subcellularLocation>
</comment>
<dbReference type="Proteomes" id="UP000515733">
    <property type="component" value="Chromosome"/>
</dbReference>
<proteinExistence type="predicted"/>
<evidence type="ECO:0000313" key="9">
    <source>
        <dbReference type="EMBL" id="CAB1367831.1"/>
    </source>
</evidence>
<gene>
    <name evidence="9" type="ORF">DENOEST_0666</name>
</gene>
<dbReference type="InterPro" id="IPR000923">
    <property type="entry name" value="BlueCu_1"/>
</dbReference>